<dbReference type="SMART" id="SM00882">
    <property type="entry name" value="CoA_trans"/>
    <property type="match status" value="1"/>
</dbReference>
<dbReference type="InterPro" id="IPR004165">
    <property type="entry name" value="CoA_trans_fam_I"/>
</dbReference>
<organism evidence="1 2">
    <name type="scientific">Zhongshania arctica</name>
    <dbReference type="NCBI Taxonomy" id="3238302"/>
    <lineage>
        <taxon>Bacteria</taxon>
        <taxon>Pseudomonadati</taxon>
        <taxon>Pseudomonadota</taxon>
        <taxon>Gammaproteobacteria</taxon>
        <taxon>Cellvibrionales</taxon>
        <taxon>Spongiibacteraceae</taxon>
        <taxon>Zhongshania</taxon>
    </lineage>
</organism>
<keyword evidence="2" id="KW-1185">Reference proteome</keyword>
<dbReference type="InterPro" id="IPR037171">
    <property type="entry name" value="NagB/RpiA_transferase-like"/>
</dbReference>
<dbReference type="EMBL" id="JBFRYB010000001">
    <property type="protein sequence ID" value="MEX1665068.1"/>
    <property type="molecule type" value="Genomic_DNA"/>
</dbReference>
<dbReference type="PANTHER" id="PTHR43293">
    <property type="entry name" value="ACETATE COA-TRANSFERASE YDIF"/>
    <property type="match status" value="1"/>
</dbReference>
<dbReference type="Gene3D" id="3.40.1080.10">
    <property type="entry name" value="Glutaconate Coenzyme A-transferase"/>
    <property type="match status" value="1"/>
</dbReference>
<reference evidence="1 2" key="1">
    <citation type="journal article" date="2011" name="Int. J. Syst. Evol. Microbiol.">
        <title>Zhongshania antarctica gen. nov., sp. nov. and Zhongshania guokunii sp. nov., gammaproteobacteria respectively isolated from coastal attached (fast) ice and surface seawater of the Antarctic.</title>
        <authorList>
            <person name="Li H.J."/>
            <person name="Zhang X.Y."/>
            <person name="Chen C.X."/>
            <person name="Zhang Y.J."/>
            <person name="Gao Z.M."/>
            <person name="Yu Y."/>
            <person name="Chen X.L."/>
            <person name="Chen B."/>
            <person name="Zhang Y.Z."/>
        </authorList>
    </citation>
    <scope>NUCLEOTIDE SEQUENCE [LARGE SCALE GENOMIC DNA]</scope>
    <source>
        <strain evidence="1 2">R06B22</strain>
    </source>
</reference>
<dbReference type="RefSeq" id="WP_368375178.1">
    <property type="nucleotide sequence ID" value="NZ_JBFRYB010000001.1"/>
</dbReference>
<gene>
    <name evidence="1" type="ORF">AB4875_06185</name>
</gene>
<comment type="caution">
    <text evidence="1">The sequence shown here is derived from an EMBL/GenBank/DDBJ whole genome shotgun (WGS) entry which is preliminary data.</text>
</comment>
<name>A0ABV3TVR8_9GAMM</name>
<protein>
    <submittedName>
        <fullName evidence="1">CoA-transferase subunit beta</fullName>
    </submittedName>
</protein>
<dbReference type="PANTHER" id="PTHR43293:SF3">
    <property type="entry name" value="CHOLESTEROL RING-CLEAVING HYDROLASE IPDB SUBUNIT"/>
    <property type="match status" value="1"/>
</dbReference>
<proteinExistence type="predicted"/>
<evidence type="ECO:0000313" key="2">
    <source>
        <dbReference type="Proteomes" id="UP001557484"/>
    </source>
</evidence>
<accession>A0ABV3TVR8</accession>
<sequence length="267" mass="29315">MSTPASDYSLAELMICANAAAYEHDGEVLVTGIGVLQRLAASLAMLTTNPGIMMTDSEAWILSTPNPIGKRPADFVQMNENWMGFSRIFDNVWSGRRHLTGGPTQIDRFGQANISALGGDYNKPKVQMLGMRGFPGNSICHANSYMVPMHSSRVFIEAECDVVCTIGFNPERLPKGYTFDEIDLRCIYTNLGVFDFNGPNHQMQIVSLHPGVTVDEVVSNTGFEVHVPDSIATTAAPTEEQLTIIRQMDPHNLRSKQLKDNPPGVRA</sequence>
<dbReference type="Proteomes" id="UP001557484">
    <property type="component" value="Unassembled WGS sequence"/>
</dbReference>
<dbReference type="SUPFAM" id="SSF100950">
    <property type="entry name" value="NagB/RpiA/CoA transferase-like"/>
    <property type="match status" value="1"/>
</dbReference>
<evidence type="ECO:0000313" key="1">
    <source>
        <dbReference type="EMBL" id="MEX1665068.1"/>
    </source>
</evidence>